<dbReference type="OrthoDB" id="5282002at2759"/>
<dbReference type="SUPFAM" id="SSF144232">
    <property type="entry name" value="HIT/MYND zinc finger-like"/>
    <property type="match status" value="2"/>
</dbReference>
<sequence length="512" mass="57883">MKVRNRFSNVRSIHKLKAVYWSGIEGKINSRNRRHPPQIPCVGATDSSICAIMDSAVSTVNYVNYNPSRCNVCFASDLSKPVTGKSILCACQLVQYCSKEHQQADLAPHSSFCKAVQNITNRSGVDHILAVVPAHMHEPFVGVPADWSALDKTVRCTLSILAHALNRPLHRHEIHMLQHPVLCRVCLEYHRDLLSYCEGCHQVAYCSEKHRLQDHEQHAKWCRAYHIAFIIDNKPPAITNIGDTVIPCLDEADLKTFPSDCYKLASKALQRKIINPTAEDDHLLEPQDQLENVKLAEVYSYVGTILYALHCTNVIDEIGDTLNIFIVGARAEVFYFHEQTCALFFAYGPKLRTVKLFFIGPELPETVNEPCTLDYGDGRLVELIYHKELYHELPGKIVLPNPHLVGAFNCGFNEYFGTPADTWAKTLRFLLYNYHMPLVFTSYTYNEAIEDVAILVHAARKSSGRDVRFMKRALCNPLRGGVPVRNPDVSDRNQDEIFYNNGYLTVAKLGLP</sequence>
<dbReference type="Gene3D" id="6.10.140.2220">
    <property type="match status" value="2"/>
</dbReference>
<dbReference type="InterPro" id="IPR046824">
    <property type="entry name" value="Mss51-like_C"/>
</dbReference>
<dbReference type="EnsemblMetazoa" id="AALB001812-RA">
    <property type="protein sequence ID" value="AALB001812-PA"/>
    <property type="gene ID" value="AALB001812"/>
</dbReference>
<dbReference type="Pfam" id="PF01753">
    <property type="entry name" value="zf-MYND"/>
    <property type="match status" value="2"/>
</dbReference>
<dbReference type="RefSeq" id="XP_035774048.1">
    <property type="nucleotide sequence ID" value="XM_035918155.1"/>
</dbReference>
<dbReference type="Pfam" id="PF20179">
    <property type="entry name" value="MSS51_C"/>
    <property type="match status" value="1"/>
</dbReference>
<dbReference type="STRING" id="7167.A0A182F5R7"/>
<keyword evidence="2" id="KW-1185">Reference proteome</keyword>
<dbReference type="PROSITE" id="PS01360">
    <property type="entry name" value="ZF_MYND_1"/>
    <property type="match status" value="1"/>
</dbReference>
<evidence type="ECO:0000313" key="2">
    <source>
        <dbReference type="Proteomes" id="UP000069272"/>
    </source>
</evidence>
<dbReference type="Gene3D" id="1.10.220.160">
    <property type="match status" value="1"/>
</dbReference>
<evidence type="ECO:0000313" key="1">
    <source>
        <dbReference type="EnsemblMetazoa" id="AALB001812-PA"/>
    </source>
</evidence>
<dbReference type="InterPro" id="IPR002893">
    <property type="entry name" value="Znf_MYND"/>
</dbReference>
<accession>A0A182F5R7</accession>
<dbReference type="GeneID" id="118456965"/>
<proteinExistence type="predicted"/>
<dbReference type="Proteomes" id="UP000069272">
    <property type="component" value="Chromosome 2L"/>
</dbReference>
<organism evidence="1 2">
    <name type="scientific">Anopheles albimanus</name>
    <name type="common">New world malaria mosquito</name>
    <dbReference type="NCBI Taxonomy" id="7167"/>
    <lineage>
        <taxon>Eukaryota</taxon>
        <taxon>Metazoa</taxon>
        <taxon>Ecdysozoa</taxon>
        <taxon>Arthropoda</taxon>
        <taxon>Hexapoda</taxon>
        <taxon>Insecta</taxon>
        <taxon>Pterygota</taxon>
        <taxon>Neoptera</taxon>
        <taxon>Endopterygota</taxon>
        <taxon>Diptera</taxon>
        <taxon>Nematocera</taxon>
        <taxon>Culicoidea</taxon>
        <taxon>Culicidae</taxon>
        <taxon>Anophelinae</taxon>
        <taxon>Anopheles</taxon>
    </lineage>
</organism>
<protein>
    <submittedName>
        <fullName evidence="1">MYND-type domain-containing protein</fullName>
    </submittedName>
</protein>
<dbReference type="VEuPathDB" id="VectorBase:AALB001812"/>
<dbReference type="VEuPathDB" id="VectorBase:AALB20_033212"/>
<name>A0A182F5R7_ANOAL</name>
<reference evidence="1 2" key="1">
    <citation type="journal article" date="2017" name="G3 (Bethesda)">
        <title>The Physical Genome Mapping of Anopheles albimanus Corrected Scaffold Misassemblies and Identified Interarm Rearrangements in Genus Anopheles.</title>
        <authorList>
            <person name="Artemov G.N."/>
            <person name="Peery A.N."/>
            <person name="Jiang X."/>
            <person name="Tu Z."/>
            <person name="Stegniy V.N."/>
            <person name="Sharakhova M.V."/>
            <person name="Sharakhov I.V."/>
        </authorList>
    </citation>
    <scope>NUCLEOTIDE SEQUENCE [LARGE SCALE GENOMIC DNA]</scope>
    <source>
        <strain evidence="1 2">ALBI9_A</strain>
    </source>
</reference>
<dbReference type="PANTHER" id="PTHR28069">
    <property type="entry name" value="GH20023P"/>
    <property type="match status" value="1"/>
</dbReference>
<reference evidence="1" key="2">
    <citation type="submission" date="2022-08" db="UniProtKB">
        <authorList>
            <consortium name="EnsemblMetazoa"/>
        </authorList>
    </citation>
    <scope>IDENTIFICATION</scope>
    <source>
        <strain evidence="1">STECLA/ALBI9_A</strain>
    </source>
</reference>
<dbReference type="PANTHER" id="PTHR28069:SF2">
    <property type="entry name" value="GH20023P"/>
    <property type="match status" value="1"/>
</dbReference>
<dbReference type="KEGG" id="aali:118456965"/>
<dbReference type="AlphaFoldDB" id="A0A182F5R7"/>